<dbReference type="RefSeq" id="WP_264847154.1">
    <property type="nucleotide sequence ID" value="NZ_BPMA01000041.1"/>
</dbReference>
<keyword evidence="4" id="KW-0378">Hydrolase</keyword>
<dbReference type="PROSITE" id="PS00775">
    <property type="entry name" value="GLYCOSYL_HYDROL_F3"/>
    <property type="match status" value="1"/>
</dbReference>
<dbReference type="Pfam" id="PF00933">
    <property type="entry name" value="Glyco_hydro_3"/>
    <property type="match status" value="1"/>
</dbReference>
<name>A0AAV5AUH7_9FLAO</name>
<dbReference type="GO" id="GO:0009254">
    <property type="term" value="P:peptidoglycan turnover"/>
    <property type="evidence" value="ECO:0007669"/>
    <property type="project" value="TreeGrafter"/>
</dbReference>
<dbReference type="InterPro" id="IPR036881">
    <property type="entry name" value="Glyco_hydro_3_C_sf"/>
</dbReference>
<comment type="similarity">
    <text evidence="2">Belongs to the glycosyl hydrolase 3 family.</text>
</comment>
<dbReference type="GO" id="GO:0005975">
    <property type="term" value="P:carbohydrate metabolic process"/>
    <property type="evidence" value="ECO:0007669"/>
    <property type="project" value="InterPro"/>
</dbReference>
<evidence type="ECO:0000259" key="6">
    <source>
        <dbReference type="Pfam" id="PF00144"/>
    </source>
</evidence>
<evidence type="ECO:0000313" key="11">
    <source>
        <dbReference type="Proteomes" id="UP001208692"/>
    </source>
</evidence>
<dbReference type="EMBL" id="BQKB01000041">
    <property type="protein sequence ID" value="GJM53485.1"/>
    <property type="molecule type" value="Genomic_DNA"/>
</dbReference>
<dbReference type="InterPro" id="IPR050226">
    <property type="entry name" value="NagZ_Beta-hexosaminidase"/>
</dbReference>
<dbReference type="InterPro" id="IPR019800">
    <property type="entry name" value="Glyco_hydro_3_AS"/>
</dbReference>
<feature type="domain" description="Glycoside hydrolase family 3 N-terminal" evidence="7">
    <location>
        <begin position="47"/>
        <end position="361"/>
    </location>
</feature>
<evidence type="ECO:0000313" key="8">
    <source>
        <dbReference type="EMBL" id="GJM50254.1"/>
    </source>
</evidence>
<evidence type="ECO:0000256" key="3">
    <source>
        <dbReference type="ARBA" id="ARBA00012663"/>
    </source>
</evidence>
<accession>A0AAV5AUH7</accession>
<keyword evidence="11" id="KW-1185">Reference proteome</keyword>
<comment type="caution">
    <text evidence="8">The sequence shown here is derived from an EMBL/GenBank/DDBJ whole genome shotgun (WGS) entry which is preliminary data.</text>
</comment>
<dbReference type="PRINTS" id="PR00133">
    <property type="entry name" value="GLHYDRLASE3"/>
</dbReference>
<dbReference type="EC" id="3.2.1.52" evidence="3"/>
<dbReference type="Pfam" id="PF00144">
    <property type="entry name" value="Beta-lactamase"/>
    <property type="match status" value="1"/>
</dbReference>
<evidence type="ECO:0000256" key="1">
    <source>
        <dbReference type="ARBA" id="ARBA00001231"/>
    </source>
</evidence>
<evidence type="ECO:0000256" key="5">
    <source>
        <dbReference type="ARBA" id="ARBA00023295"/>
    </source>
</evidence>
<dbReference type="Proteomes" id="UP001208692">
    <property type="component" value="Unassembled WGS sequence"/>
</dbReference>
<dbReference type="Gene3D" id="3.40.710.10">
    <property type="entry name" value="DD-peptidase/beta-lactamase superfamily"/>
    <property type="match status" value="1"/>
</dbReference>
<dbReference type="InterPro" id="IPR017853">
    <property type="entry name" value="GH"/>
</dbReference>
<dbReference type="GO" id="GO:0004563">
    <property type="term" value="F:beta-N-acetylhexosaminidase activity"/>
    <property type="evidence" value="ECO:0007669"/>
    <property type="project" value="UniProtKB-EC"/>
</dbReference>
<dbReference type="SUPFAM" id="SSF52279">
    <property type="entry name" value="Beta-D-glucan exohydrolase, C-terminal domain"/>
    <property type="match status" value="1"/>
</dbReference>
<dbReference type="PANTHER" id="PTHR30480:SF13">
    <property type="entry name" value="BETA-HEXOSAMINIDASE"/>
    <property type="match status" value="1"/>
</dbReference>
<dbReference type="SUPFAM" id="SSF56601">
    <property type="entry name" value="beta-lactamase/transpeptidase-like"/>
    <property type="match status" value="1"/>
</dbReference>
<reference evidence="8 11" key="1">
    <citation type="submission" date="2021-11" db="EMBL/GenBank/DDBJ databases">
        <title>Draft genome sequence of Capnocytophaga sp. strain KC07075 isolated from cat oral cavity.</title>
        <authorList>
            <person name="Suzuki M."/>
            <person name="Imaoka K."/>
            <person name="Kimura M."/>
            <person name="Morikawa S."/>
            <person name="Maeda K."/>
        </authorList>
    </citation>
    <scope>NUCLEOTIDE SEQUENCE</scope>
    <source>
        <strain evidence="8">KC07075</strain>
        <strain evidence="9 11">KC07079</strain>
    </source>
</reference>
<evidence type="ECO:0000313" key="10">
    <source>
        <dbReference type="Proteomes" id="UP001207736"/>
    </source>
</evidence>
<evidence type="ECO:0000313" key="9">
    <source>
        <dbReference type="EMBL" id="GJM53485.1"/>
    </source>
</evidence>
<evidence type="ECO:0000256" key="2">
    <source>
        <dbReference type="ARBA" id="ARBA00005336"/>
    </source>
</evidence>
<dbReference type="InterPro" id="IPR012338">
    <property type="entry name" value="Beta-lactam/transpept-like"/>
</dbReference>
<comment type="catalytic activity">
    <reaction evidence="1">
        <text>Hydrolysis of terminal non-reducing N-acetyl-D-hexosamine residues in N-acetyl-beta-D-hexosaminides.</text>
        <dbReference type="EC" id="3.2.1.52"/>
    </reaction>
</comment>
<dbReference type="InterPro" id="IPR001466">
    <property type="entry name" value="Beta-lactam-related"/>
</dbReference>
<protein>
    <recommendedName>
        <fullName evidence="3">beta-N-acetylhexosaminidase</fullName>
        <ecNumber evidence="3">3.2.1.52</ecNumber>
    </recommendedName>
</protein>
<keyword evidence="5" id="KW-0326">Glycosidase</keyword>
<proteinExistence type="inferred from homology"/>
<dbReference type="Gene3D" id="3.40.50.1700">
    <property type="entry name" value="Glycoside hydrolase family 3 C-terminal domain"/>
    <property type="match status" value="1"/>
</dbReference>
<evidence type="ECO:0000256" key="4">
    <source>
        <dbReference type="ARBA" id="ARBA00022801"/>
    </source>
</evidence>
<dbReference type="Proteomes" id="UP001207736">
    <property type="component" value="Unassembled WGS sequence"/>
</dbReference>
<dbReference type="InterPro" id="IPR036962">
    <property type="entry name" value="Glyco_hydro_3_N_sf"/>
</dbReference>
<dbReference type="EMBL" id="BQKA01000023">
    <property type="protein sequence ID" value="GJM50254.1"/>
    <property type="molecule type" value="Genomic_DNA"/>
</dbReference>
<dbReference type="AlphaFoldDB" id="A0AAV5AUH7"/>
<dbReference type="PANTHER" id="PTHR30480">
    <property type="entry name" value="BETA-HEXOSAMINIDASE-RELATED"/>
    <property type="match status" value="1"/>
</dbReference>
<organism evidence="8 10">
    <name type="scientific">Capnocytophaga catalasegens</name>
    <dbReference type="NCBI Taxonomy" id="1004260"/>
    <lineage>
        <taxon>Bacteria</taxon>
        <taxon>Pseudomonadati</taxon>
        <taxon>Bacteroidota</taxon>
        <taxon>Flavobacteriia</taxon>
        <taxon>Flavobacteriales</taxon>
        <taxon>Flavobacteriaceae</taxon>
        <taxon>Capnocytophaga</taxon>
    </lineage>
</organism>
<evidence type="ECO:0000259" key="7">
    <source>
        <dbReference type="Pfam" id="PF00933"/>
    </source>
</evidence>
<dbReference type="SUPFAM" id="SSF51445">
    <property type="entry name" value="(Trans)glycosidases"/>
    <property type="match status" value="1"/>
</dbReference>
<feature type="domain" description="Beta-lactamase-related" evidence="6">
    <location>
        <begin position="597"/>
        <end position="951"/>
    </location>
</feature>
<gene>
    <name evidence="8" type="ORF">RCZ15_12270</name>
    <name evidence="9" type="ORF">RCZ16_18010</name>
</gene>
<dbReference type="InterPro" id="IPR001764">
    <property type="entry name" value="Glyco_hydro_3_N"/>
</dbReference>
<dbReference type="Gene3D" id="3.20.20.300">
    <property type="entry name" value="Glycoside hydrolase, family 3, N-terminal domain"/>
    <property type="match status" value="1"/>
</dbReference>
<sequence>MKKLLFGLVAFTNIINIVKAQQPDPLRTQDADKQQRWVDSIYQKMSLEEKIGQLFMVQVFSTQENKNTEFAKQLVQKHYIGGIIFSKGGPGRQAKLTNQYQALAKVPLFIAMDAEWGLAMRLDSTYAYPWNMTLGAIKNNDLIEKTGYRIAKHCQRLGVHIDFAPDIDINTNPENPIIGNRSFGEDKQNVANKGISFAKGMQSVGVLANAKHFPGHGDTSQDSHLTLPKLNFTRERIEQIELYPFRELIAGGIASIMVGHLNIPALEKKDKPSSLSYHIVTEILKEQLGFNGLIFTDALGMKGVANYAKEGDVDLMAFLAGNDVLLMPSDAIKGIQKIKEAYQKGIVTESRLAHSVKKILKAKYWAGLNTYLPIEKEGLHADLHTREDDLLTEKLYENAITLVKNTENMLPIKQLDTQNTAYLKLGDDSGSIFYQNLRLYEDVKEIKGKTWAQISKEIAPYDRIIIGYHRPDNSPWAAYKFSKQEQEIITNLSQSKKIVLTIFARPYALLDIPKLKPITSILVAYQNSSTSQRKAAQIIYGAIDAKGSLPVSAHTSLPVQTSLYIKNIKRLQYGMPESVGMNPFLLEKIDSIAKLSISQRMTPSVQVLVARFGKVIYNKSFGYYTYESRQRASDTTLYDLASLTKILATLPELMLLYDKKQFTLTTPLSTLLPELKGSNKSTITVGESLAHYAKFQSWLPFYTQTIDPVTKNALVGYYSSKQSSEYPTEVAKGIYLRKGYDQVILSQIIQSNLIKKKRYLYSDLPYYFFQKYIENEKKTSLDKLVQADFYKNMGAYRLTYLPLQHFPKNQIIPTEKDTSFRHQEIQGYVHDQGAAMLGGVGGHAGLFGTANDVAKMMQLFLQKGYYGGKQFFSEDTFNTFNSAHFANKNNRRGVGFDKPQPRGEDGPTCDCVSLESFGHTGFTGTYAWADPKSEIVYVFLSNRTYPSSENKKLIEENIRTKIQRVIQEAIIQ</sequence>